<dbReference type="Pfam" id="PF07558">
    <property type="entry name" value="Shugoshin_N"/>
    <property type="match status" value="1"/>
</dbReference>
<comment type="subcellular location">
    <subcellularLocation>
        <location evidence="1">Chromosome</location>
        <location evidence="1">Centromere</location>
    </subcellularLocation>
</comment>
<name>A0A2H1H9N0_ZYMTR</name>
<evidence type="ECO:0000256" key="8">
    <source>
        <dbReference type="ARBA" id="ARBA00023328"/>
    </source>
</evidence>
<dbReference type="GO" id="GO:0000775">
    <property type="term" value="C:chromosome, centromeric region"/>
    <property type="evidence" value="ECO:0007669"/>
    <property type="project" value="UniProtKB-SubCell"/>
</dbReference>
<keyword evidence="8" id="KW-0137">Centromere</keyword>
<dbReference type="GO" id="GO:0051301">
    <property type="term" value="P:cell division"/>
    <property type="evidence" value="ECO:0007669"/>
    <property type="project" value="UniProtKB-KW"/>
</dbReference>
<accession>A0A2H1H9N0</accession>
<feature type="domain" description="Shugoshin N-terminal coiled-coil" evidence="9">
    <location>
        <begin position="59"/>
        <end position="94"/>
    </location>
</feature>
<sequence>MHGIGFLVVIFVGIKNPPTKLIRPQLIPKLRKKTRNWSNIIHRHRTMLHPPKPRTREDLLRQNRELTKDGSAQSLQIESLELEIGKLLWNNLELGNECCGKPRWKS</sequence>
<evidence type="ECO:0000313" key="10">
    <source>
        <dbReference type="EMBL" id="SMR62541.1"/>
    </source>
</evidence>
<keyword evidence="6" id="KW-0175">Coiled coil</keyword>
<comment type="similarity">
    <text evidence="2">Belongs to the shugoshin family.</text>
</comment>
<evidence type="ECO:0000256" key="6">
    <source>
        <dbReference type="ARBA" id="ARBA00023054"/>
    </source>
</evidence>
<evidence type="ECO:0000256" key="5">
    <source>
        <dbReference type="ARBA" id="ARBA00022829"/>
    </source>
</evidence>
<dbReference type="EMBL" id="LT854270">
    <property type="protein sequence ID" value="SMR62541.1"/>
    <property type="molecule type" value="Genomic_DNA"/>
</dbReference>
<keyword evidence="5" id="KW-0159">Chromosome partition</keyword>
<proteinExistence type="inferred from homology"/>
<keyword evidence="3" id="KW-0158">Chromosome</keyword>
<reference evidence="11" key="1">
    <citation type="submission" date="2017-05" db="EMBL/GenBank/DDBJ databases">
        <authorList>
            <person name="Song R."/>
            <person name="Chenine A.L."/>
            <person name="Ruprecht R.M."/>
        </authorList>
    </citation>
    <scope>NUCLEOTIDE SEQUENCE [LARGE SCALE GENOMIC DNA]</scope>
</reference>
<dbReference type="AlphaFoldDB" id="A0A2H1H9N0"/>
<protein>
    <recommendedName>
        <fullName evidence="9">Shugoshin N-terminal coiled-coil domain-containing protein</fullName>
    </recommendedName>
</protein>
<dbReference type="GO" id="GO:0007059">
    <property type="term" value="P:chromosome segregation"/>
    <property type="evidence" value="ECO:0007669"/>
    <property type="project" value="UniProtKB-KW"/>
</dbReference>
<keyword evidence="7" id="KW-0131">Cell cycle</keyword>
<evidence type="ECO:0000256" key="2">
    <source>
        <dbReference type="ARBA" id="ARBA00010845"/>
    </source>
</evidence>
<evidence type="ECO:0000313" key="11">
    <source>
        <dbReference type="Proteomes" id="UP000245764"/>
    </source>
</evidence>
<evidence type="ECO:0000256" key="4">
    <source>
        <dbReference type="ARBA" id="ARBA00022618"/>
    </source>
</evidence>
<dbReference type="InterPro" id="IPR011516">
    <property type="entry name" value="Shugoshin_N"/>
</dbReference>
<evidence type="ECO:0000256" key="3">
    <source>
        <dbReference type="ARBA" id="ARBA00022454"/>
    </source>
</evidence>
<dbReference type="Proteomes" id="UP000245764">
    <property type="component" value="Chromosome 18"/>
</dbReference>
<evidence type="ECO:0000256" key="1">
    <source>
        <dbReference type="ARBA" id="ARBA00004584"/>
    </source>
</evidence>
<organism evidence="10 11">
    <name type="scientific">Zymoseptoria tritici ST99CH_1E4</name>
    <dbReference type="NCBI Taxonomy" id="1276532"/>
    <lineage>
        <taxon>Eukaryota</taxon>
        <taxon>Fungi</taxon>
        <taxon>Dikarya</taxon>
        <taxon>Ascomycota</taxon>
        <taxon>Pezizomycotina</taxon>
        <taxon>Dothideomycetes</taxon>
        <taxon>Dothideomycetidae</taxon>
        <taxon>Mycosphaerellales</taxon>
        <taxon>Mycosphaerellaceae</taxon>
        <taxon>Zymoseptoria</taxon>
    </lineage>
</organism>
<keyword evidence="4" id="KW-0132">Cell division</keyword>
<evidence type="ECO:0000256" key="7">
    <source>
        <dbReference type="ARBA" id="ARBA00023306"/>
    </source>
</evidence>
<gene>
    <name evidence="10" type="ORF">ZT1E4_G11856</name>
</gene>
<evidence type="ECO:0000259" key="9">
    <source>
        <dbReference type="Pfam" id="PF07558"/>
    </source>
</evidence>